<evidence type="ECO:0000313" key="2">
    <source>
        <dbReference type="EMBL" id="GHB95329.1"/>
    </source>
</evidence>
<reference evidence="2" key="2">
    <citation type="submission" date="2020-09" db="EMBL/GenBank/DDBJ databases">
        <authorList>
            <person name="Sun Q."/>
            <person name="Kim S."/>
        </authorList>
    </citation>
    <scope>NUCLEOTIDE SEQUENCE</scope>
    <source>
        <strain evidence="2">KCTC 12870</strain>
    </source>
</reference>
<gene>
    <name evidence="2" type="ORF">GCM10007047_08800</name>
</gene>
<evidence type="ECO:0000313" key="3">
    <source>
        <dbReference type="Proteomes" id="UP000642829"/>
    </source>
</evidence>
<dbReference type="Gene3D" id="3.40.50.2000">
    <property type="entry name" value="Glycogen Phosphorylase B"/>
    <property type="match status" value="2"/>
</dbReference>
<dbReference type="PANTHER" id="PTHR12526:SF630">
    <property type="entry name" value="GLYCOSYLTRANSFERASE"/>
    <property type="match status" value="1"/>
</dbReference>
<dbReference type="Pfam" id="PF00534">
    <property type="entry name" value="Glycos_transf_1"/>
    <property type="match status" value="1"/>
</dbReference>
<accession>A0A8J3DFY3</accession>
<dbReference type="InterPro" id="IPR001296">
    <property type="entry name" value="Glyco_trans_1"/>
</dbReference>
<dbReference type="CDD" id="cd03801">
    <property type="entry name" value="GT4_PimA-like"/>
    <property type="match status" value="1"/>
</dbReference>
<evidence type="ECO:0000259" key="1">
    <source>
        <dbReference type="Pfam" id="PF00534"/>
    </source>
</evidence>
<reference evidence="2" key="1">
    <citation type="journal article" date="2014" name="Int. J. Syst. Evol. Microbiol.">
        <title>Complete genome sequence of Corynebacterium casei LMG S-19264T (=DSM 44701T), isolated from a smear-ripened cheese.</title>
        <authorList>
            <consortium name="US DOE Joint Genome Institute (JGI-PGF)"/>
            <person name="Walter F."/>
            <person name="Albersmeier A."/>
            <person name="Kalinowski J."/>
            <person name="Ruckert C."/>
        </authorList>
    </citation>
    <scope>NUCLEOTIDE SEQUENCE</scope>
    <source>
        <strain evidence="2">KCTC 12870</strain>
    </source>
</reference>
<dbReference type="GO" id="GO:0016757">
    <property type="term" value="F:glycosyltransferase activity"/>
    <property type="evidence" value="ECO:0007669"/>
    <property type="project" value="InterPro"/>
</dbReference>
<dbReference type="AlphaFoldDB" id="A0A8J3DFY3"/>
<dbReference type="EMBL" id="BMXG01000004">
    <property type="protein sequence ID" value="GHB95329.1"/>
    <property type="molecule type" value="Genomic_DNA"/>
</dbReference>
<name>A0A8J3DFY3_9BACT</name>
<dbReference type="SUPFAM" id="SSF53756">
    <property type="entry name" value="UDP-Glycosyltransferase/glycogen phosphorylase"/>
    <property type="match status" value="1"/>
</dbReference>
<keyword evidence="3" id="KW-1185">Reference proteome</keyword>
<proteinExistence type="predicted"/>
<feature type="domain" description="Glycosyl transferase family 1" evidence="1">
    <location>
        <begin position="86"/>
        <end position="242"/>
    </location>
</feature>
<dbReference type="PANTHER" id="PTHR12526">
    <property type="entry name" value="GLYCOSYLTRANSFERASE"/>
    <property type="match status" value="1"/>
</dbReference>
<dbReference type="Proteomes" id="UP000642829">
    <property type="component" value="Unassembled WGS sequence"/>
</dbReference>
<comment type="caution">
    <text evidence="2">The sequence shown here is derived from an EMBL/GenBank/DDBJ whole genome shotgun (WGS) entry which is preliminary data.</text>
</comment>
<protein>
    <recommendedName>
        <fullName evidence="1">Glycosyl transferase family 1 domain-containing protein</fullName>
    </recommendedName>
</protein>
<sequence length="272" mass="30445">MAPAIYFCGHLTYLRPCNVPGIQQVGVVHSPDSDNLTRWKNHRDYWQPVISVSKEAKAMCDQLDADHSVSVIPNGVTLPSQLSSKTQDGPIEIIWCGRLEDQQKRASDLVPLVNRLLSLNINFHLQIIGEGSLREKLRSNFSVAGDRVTLTGSISRTKVWEAMDAADVILMTSEYEGTPMALLEAMGRGCIPIVYSGVGEPLDFILKLDKQLVVEISDTKSMAQVIHKLVNEKSTRRNLQEQVFQSMKSSEYTDEIMAARYIEAIEQTSRRP</sequence>
<organism evidence="2 3">
    <name type="scientific">Cerasicoccus arenae</name>
    <dbReference type="NCBI Taxonomy" id="424488"/>
    <lineage>
        <taxon>Bacteria</taxon>
        <taxon>Pseudomonadati</taxon>
        <taxon>Verrucomicrobiota</taxon>
        <taxon>Opitutia</taxon>
        <taxon>Puniceicoccales</taxon>
        <taxon>Cerasicoccaceae</taxon>
        <taxon>Cerasicoccus</taxon>
    </lineage>
</organism>